<dbReference type="AlphaFoldDB" id="A0A8H6K2J0"/>
<reference evidence="2" key="1">
    <citation type="journal article" date="2020" name="Phytopathology">
        <title>Genome Sequence Resources of Colletotrichum truncatum, C. plurivorum, C. musicola, and C. sojae: Four Species Pathogenic to Soybean (Glycine max).</title>
        <authorList>
            <person name="Rogerio F."/>
            <person name="Boufleur T.R."/>
            <person name="Ciampi-Guillardi M."/>
            <person name="Sukno S.A."/>
            <person name="Thon M.R."/>
            <person name="Massola Junior N.S."/>
            <person name="Baroncelli R."/>
        </authorList>
    </citation>
    <scope>NUCLEOTIDE SEQUENCE</scope>
    <source>
        <strain evidence="2">LFN0074</strain>
    </source>
</reference>
<comment type="caution">
    <text evidence="2">The sequence shown here is derived from an EMBL/GenBank/DDBJ whole genome shotgun (WGS) entry which is preliminary data.</text>
</comment>
<evidence type="ECO:0000313" key="3">
    <source>
        <dbReference type="Proteomes" id="UP000639643"/>
    </source>
</evidence>
<dbReference type="OrthoDB" id="10006218at2759"/>
<name>A0A8H6K2J0_9PEZI</name>
<organism evidence="2 3">
    <name type="scientific">Colletotrichum musicola</name>
    <dbReference type="NCBI Taxonomy" id="2175873"/>
    <lineage>
        <taxon>Eukaryota</taxon>
        <taxon>Fungi</taxon>
        <taxon>Dikarya</taxon>
        <taxon>Ascomycota</taxon>
        <taxon>Pezizomycotina</taxon>
        <taxon>Sordariomycetes</taxon>
        <taxon>Hypocreomycetidae</taxon>
        <taxon>Glomerellales</taxon>
        <taxon>Glomerellaceae</taxon>
        <taxon>Colletotrichum</taxon>
        <taxon>Colletotrichum orchidearum species complex</taxon>
    </lineage>
</organism>
<protein>
    <recommendedName>
        <fullName evidence="1">Methyltransferase domain-containing protein</fullName>
    </recommendedName>
</protein>
<feature type="domain" description="Methyltransferase" evidence="1">
    <location>
        <begin position="90"/>
        <end position="296"/>
    </location>
</feature>
<accession>A0A8H6K2J0</accession>
<proteinExistence type="predicted"/>
<sequence>MSSKARWPPLGVLFFVLPVAVLYLLTPDLNAKWKALTSTRHGDRNAGDLARAALSEASWLRSVRRRHEWMGKNSDYDATLFSPRDDSFRLWYTLWDLFPATYACPWDVQRIGRLGDGGKWICGMSRYEAHVGQPLRVYSFGVGGDSSFEEEFLDRVPGAQVWGFDDSVDGWGRGLRNRYANRTHFSKTAIAGEDFFDESDGTRFLSIKSVMREFGHEYVDLVKMDIEGDEFPTLEAFLEEFRVGDGENGEKQEVPVGQIVVEIHVPDKGPRISQFREWWERIEEVGFRPVMGEANLLAVTVGDGKPCCVEVSSPLRES</sequence>
<dbReference type="Proteomes" id="UP000639643">
    <property type="component" value="Unassembled WGS sequence"/>
</dbReference>
<evidence type="ECO:0000313" key="2">
    <source>
        <dbReference type="EMBL" id="KAF6823567.1"/>
    </source>
</evidence>
<dbReference type="InterPro" id="IPR025714">
    <property type="entry name" value="Methyltranfer_dom"/>
</dbReference>
<dbReference type="EMBL" id="WIGM01000498">
    <property type="protein sequence ID" value="KAF6823567.1"/>
    <property type="molecule type" value="Genomic_DNA"/>
</dbReference>
<dbReference type="Pfam" id="PF13383">
    <property type="entry name" value="Methyltransf_22"/>
    <property type="match status" value="1"/>
</dbReference>
<dbReference type="InterPro" id="IPR026913">
    <property type="entry name" value="METTL24"/>
</dbReference>
<dbReference type="PANTHER" id="PTHR32026:SF10">
    <property type="entry name" value="METHYLTRANSFERASE-LIKE PROTEIN 24-RELATED"/>
    <property type="match status" value="1"/>
</dbReference>
<evidence type="ECO:0000259" key="1">
    <source>
        <dbReference type="Pfam" id="PF13383"/>
    </source>
</evidence>
<keyword evidence="3" id="KW-1185">Reference proteome</keyword>
<gene>
    <name evidence="2" type="ORF">CMUS01_10632</name>
</gene>
<dbReference type="PANTHER" id="PTHR32026">
    <property type="entry name" value="METHYLTRANSFERASE-LIKE PROTEIN 24"/>
    <property type="match status" value="1"/>
</dbReference>